<dbReference type="InterPro" id="IPR051069">
    <property type="entry name" value="ACDS_complex_subunit"/>
</dbReference>
<dbReference type="HOGENOM" id="CLU_087825_0_0_2"/>
<dbReference type="GeneID" id="10772287"/>
<dbReference type="AlphaFoldDB" id="F8ANA4"/>
<evidence type="ECO:0000313" key="8">
    <source>
        <dbReference type="Proteomes" id="UP000009296"/>
    </source>
</evidence>
<feature type="domain" description="4Fe-4S" evidence="6">
    <location>
        <begin position="4"/>
        <end position="63"/>
    </location>
</feature>
<dbReference type="RefSeq" id="WP_013866349.1">
    <property type="nucleotide sequence ID" value="NC_015636.1"/>
</dbReference>
<dbReference type="PANTHER" id="PTHR36214:SF3">
    <property type="entry name" value="ACETYL-COA DECARBONYLASE_SYNTHASE COMPLEX SUBUNIT GAMMA"/>
    <property type="match status" value="1"/>
</dbReference>
<accession>F8ANA4</accession>
<keyword evidence="1" id="KW-0004">4Fe-4S</keyword>
<proteinExistence type="predicted"/>
<dbReference type="GO" id="GO:0051539">
    <property type="term" value="F:4 iron, 4 sulfur cluster binding"/>
    <property type="evidence" value="ECO:0007669"/>
    <property type="project" value="UniProtKB-KW"/>
</dbReference>
<dbReference type="eggNOG" id="arCOG00295">
    <property type="taxonomic scope" value="Archaea"/>
</dbReference>
<dbReference type="GO" id="GO:0046872">
    <property type="term" value="F:metal ion binding"/>
    <property type="evidence" value="ECO:0007669"/>
    <property type="project" value="UniProtKB-KW"/>
</dbReference>
<evidence type="ECO:0000256" key="4">
    <source>
        <dbReference type="ARBA" id="ARBA00023014"/>
    </source>
</evidence>
<keyword evidence="2" id="KW-0479">Metal-binding</keyword>
<protein>
    <submittedName>
        <fullName evidence="7">Fe-S cluster domain protein</fullName>
    </submittedName>
</protein>
<evidence type="ECO:0000256" key="3">
    <source>
        <dbReference type="ARBA" id="ARBA00023004"/>
    </source>
</evidence>
<keyword evidence="5" id="KW-0175">Coiled coil</keyword>
<dbReference type="PANTHER" id="PTHR36214">
    <property type="match status" value="1"/>
</dbReference>
<evidence type="ECO:0000256" key="2">
    <source>
        <dbReference type="ARBA" id="ARBA00022723"/>
    </source>
</evidence>
<dbReference type="EMBL" id="CP002792">
    <property type="protein sequence ID" value="AEH06163.1"/>
    <property type="molecule type" value="Genomic_DNA"/>
</dbReference>
<dbReference type="PROSITE" id="PS51656">
    <property type="entry name" value="4FE4S"/>
    <property type="match status" value="1"/>
</dbReference>
<dbReference type="Gene3D" id="1.10.15.40">
    <property type="entry name" value="Electron transport complex subunit B, putative Fe-S cluster"/>
    <property type="match status" value="1"/>
</dbReference>
<reference evidence="7" key="1">
    <citation type="submission" date="2011-05" db="EMBL/GenBank/DDBJ databases">
        <title>Complete sequence of chromosome of Methanothermococcus okinawensis IH1.</title>
        <authorList>
            <consortium name="US DOE Joint Genome Institute"/>
            <person name="Lucas S."/>
            <person name="Han J."/>
            <person name="Lapidus A."/>
            <person name="Cheng J.-F."/>
            <person name="Goodwin L."/>
            <person name="Pitluck S."/>
            <person name="Peters L."/>
            <person name="Mikhailova N."/>
            <person name="Held B."/>
            <person name="Han C."/>
            <person name="Tapia R."/>
            <person name="Land M."/>
            <person name="Hauser L."/>
            <person name="Kyrpides N."/>
            <person name="Ivanova N."/>
            <person name="Pagani I."/>
            <person name="Sieprawska-Lupa M."/>
            <person name="Takai K."/>
            <person name="Miyazaki J."/>
            <person name="Whitman W."/>
            <person name="Woyke T."/>
        </authorList>
    </citation>
    <scope>NUCLEOTIDE SEQUENCE [LARGE SCALE GENOMIC DNA]</scope>
    <source>
        <strain evidence="7">IH1</strain>
    </source>
</reference>
<sequence>MGVDKSDKLNKIIKLLPGYNCRACGYKRCDIFAEELLNGRTSLDKCPFLFREDFKQNMIELKELLKDVEYKEVKSEAEEEEKLVGVIDEYEADFLLDPLPNEHSCRETLMIADKKPLKIGDYIQYRPLGCPIPHFAKIIDENHGLYIVHIEGPCHRITGKEKEYINVGIAMVVAFEGIVIGKVPEVGHTVKFIPNHCMMQKVHSGVVVEVEGNRAYIEGIDLKVW</sequence>
<keyword evidence="8" id="KW-1185">Reference proteome</keyword>
<dbReference type="KEGG" id="mok:Metok_0170"/>
<name>F8ANA4_METOI</name>
<evidence type="ECO:0000313" key="7">
    <source>
        <dbReference type="EMBL" id="AEH06163.1"/>
    </source>
</evidence>
<evidence type="ECO:0000256" key="5">
    <source>
        <dbReference type="SAM" id="Coils"/>
    </source>
</evidence>
<evidence type="ECO:0000259" key="6">
    <source>
        <dbReference type="PROSITE" id="PS51656"/>
    </source>
</evidence>
<dbReference type="STRING" id="647113.Metok_0170"/>
<feature type="coiled-coil region" evidence="5">
    <location>
        <begin position="51"/>
        <end position="81"/>
    </location>
</feature>
<organism evidence="7 8">
    <name type="scientific">Methanothermococcus okinawensis (strain DSM 14208 / JCM 11175 / IH1)</name>
    <dbReference type="NCBI Taxonomy" id="647113"/>
    <lineage>
        <taxon>Archaea</taxon>
        <taxon>Methanobacteriati</taxon>
        <taxon>Methanobacteriota</taxon>
        <taxon>Methanomada group</taxon>
        <taxon>Methanococci</taxon>
        <taxon>Methanococcales</taxon>
        <taxon>Methanococcaceae</taxon>
        <taxon>Methanothermococcus</taxon>
    </lineage>
</organism>
<dbReference type="InterPro" id="IPR007202">
    <property type="entry name" value="4Fe-4S_dom"/>
</dbReference>
<gene>
    <name evidence="7" type="ordered locus">Metok_0170</name>
</gene>
<dbReference type="Pfam" id="PF04060">
    <property type="entry name" value="FeS"/>
    <property type="match status" value="1"/>
</dbReference>
<dbReference type="Proteomes" id="UP000009296">
    <property type="component" value="Chromosome"/>
</dbReference>
<keyword evidence="4" id="KW-0411">Iron-sulfur</keyword>
<keyword evidence="3" id="KW-0408">Iron</keyword>
<evidence type="ECO:0000256" key="1">
    <source>
        <dbReference type="ARBA" id="ARBA00022485"/>
    </source>
</evidence>